<evidence type="ECO:0000313" key="1">
    <source>
        <dbReference type="EMBL" id="OEH86233.1"/>
    </source>
</evidence>
<dbReference type="AlphaFoldDB" id="A0A1E5L8G1"/>
<dbReference type="STRING" id="1390249.BHU72_11905"/>
<dbReference type="Proteomes" id="UP000095255">
    <property type="component" value="Unassembled WGS sequence"/>
</dbReference>
<reference evidence="1 2" key="1">
    <citation type="submission" date="2016-09" db="EMBL/GenBank/DDBJ databases">
        <title>Desulfuribacillus arsenicus sp. nov., an obligately anaerobic, dissimilatory arsenic- and antimonate-reducing bacterium isolated from anoxic sediments.</title>
        <authorList>
            <person name="Abin C.A."/>
            <person name="Hollibaugh J.T."/>
        </authorList>
    </citation>
    <scope>NUCLEOTIDE SEQUENCE [LARGE SCALE GENOMIC DNA]</scope>
    <source>
        <strain evidence="1 2">MLFW-2</strain>
    </source>
</reference>
<dbReference type="OrthoDB" id="2054606at2"/>
<accession>A0A1E5L8G1</accession>
<sequence>MGENIPSQLQCVYCKRNHTHGGECHKPKNDIKGCLIFLPDERGCIRSKDTRLTFPIFHKIPPLRTWDSDWEIGGIDTKIRINRIHGFDWDVPKGKLIVYCNIDYFINEYHPEFKHPTSKPTLTLIK</sequence>
<dbReference type="RefSeq" id="WP_069701461.1">
    <property type="nucleotide sequence ID" value="NZ_MJAT01000006.1"/>
</dbReference>
<protein>
    <submittedName>
        <fullName evidence="1">Uncharacterized protein</fullName>
    </submittedName>
</protein>
<keyword evidence="2" id="KW-1185">Reference proteome</keyword>
<proteinExistence type="predicted"/>
<organism evidence="1 2">
    <name type="scientific">Desulfuribacillus stibiiarsenatis</name>
    <dbReference type="NCBI Taxonomy" id="1390249"/>
    <lineage>
        <taxon>Bacteria</taxon>
        <taxon>Bacillati</taxon>
        <taxon>Bacillota</taxon>
        <taxon>Desulfuribacillia</taxon>
        <taxon>Desulfuribacillales</taxon>
        <taxon>Desulfuribacillaceae</taxon>
        <taxon>Desulfuribacillus</taxon>
    </lineage>
</organism>
<gene>
    <name evidence="1" type="ORF">BHU72_11905</name>
</gene>
<comment type="caution">
    <text evidence="1">The sequence shown here is derived from an EMBL/GenBank/DDBJ whole genome shotgun (WGS) entry which is preliminary data.</text>
</comment>
<dbReference type="EMBL" id="MJAT01000006">
    <property type="protein sequence ID" value="OEH86233.1"/>
    <property type="molecule type" value="Genomic_DNA"/>
</dbReference>
<name>A0A1E5L8G1_9FIRM</name>
<evidence type="ECO:0000313" key="2">
    <source>
        <dbReference type="Proteomes" id="UP000095255"/>
    </source>
</evidence>